<sequence length="166" mass="19003">MNFTSQRFLSPSICEYPTLEGDSSPKKERPEPKPITELKRDFSSLQKDQFEEKWTRKSEVMIHSPEPAKPVLHLPQLEANRFNQLQTRNWRPGDHFNQSGDIIHGQEEFLYHAPANIGSRGSPLTPTCLIWKLLHSNSNSSFSLSLCTTSEPSKPYRRSQGSSIIH</sequence>
<dbReference type="Proteomes" id="UP000712600">
    <property type="component" value="Unassembled WGS sequence"/>
</dbReference>
<dbReference type="AlphaFoldDB" id="A0A8S9RGC0"/>
<dbReference type="EMBL" id="QGKX02000095">
    <property type="protein sequence ID" value="KAF3571716.1"/>
    <property type="molecule type" value="Genomic_DNA"/>
</dbReference>
<protein>
    <submittedName>
        <fullName evidence="2">Uncharacterized protein</fullName>
    </submittedName>
</protein>
<evidence type="ECO:0000313" key="3">
    <source>
        <dbReference type="Proteomes" id="UP000712600"/>
    </source>
</evidence>
<evidence type="ECO:0000313" key="2">
    <source>
        <dbReference type="EMBL" id="KAF3571716.1"/>
    </source>
</evidence>
<feature type="compositionally biased region" description="Basic and acidic residues" evidence="1">
    <location>
        <begin position="23"/>
        <end position="37"/>
    </location>
</feature>
<organism evidence="2 3">
    <name type="scientific">Brassica cretica</name>
    <name type="common">Mustard</name>
    <dbReference type="NCBI Taxonomy" id="69181"/>
    <lineage>
        <taxon>Eukaryota</taxon>
        <taxon>Viridiplantae</taxon>
        <taxon>Streptophyta</taxon>
        <taxon>Embryophyta</taxon>
        <taxon>Tracheophyta</taxon>
        <taxon>Spermatophyta</taxon>
        <taxon>Magnoliopsida</taxon>
        <taxon>eudicotyledons</taxon>
        <taxon>Gunneridae</taxon>
        <taxon>Pentapetalae</taxon>
        <taxon>rosids</taxon>
        <taxon>malvids</taxon>
        <taxon>Brassicales</taxon>
        <taxon>Brassicaceae</taxon>
        <taxon>Brassiceae</taxon>
        <taxon>Brassica</taxon>
    </lineage>
</organism>
<accession>A0A8S9RGC0</accession>
<evidence type="ECO:0000256" key="1">
    <source>
        <dbReference type="SAM" id="MobiDB-lite"/>
    </source>
</evidence>
<gene>
    <name evidence="2" type="ORF">F2Q69_00059754</name>
</gene>
<reference evidence="2" key="1">
    <citation type="submission" date="2019-12" db="EMBL/GenBank/DDBJ databases">
        <title>Genome sequencing and annotation of Brassica cretica.</title>
        <authorList>
            <person name="Studholme D.J."/>
            <person name="Sarris P."/>
        </authorList>
    </citation>
    <scope>NUCLEOTIDE SEQUENCE</scope>
    <source>
        <strain evidence="2">PFS-109/04</strain>
        <tissue evidence="2">Leaf</tissue>
    </source>
</reference>
<comment type="caution">
    <text evidence="2">The sequence shown here is derived from an EMBL/GenBank/DDBJ whole genome shotgun (WGS) entry which is preliminary data.</text>
</comment>
<name>A0A8S9RGC0_BRACR</name>
<feature type="region of interest" description="Disordered" evidence="1">
    <location>
        <begin position="1"/>
        <end position="37"/>
    </location>
</feature>
<proteinExistence type="predicted"/>